<accession>A0A818DEZ7</accession>
<reference evidence="1" key="1">
    <citation type="submission" date="2021-02" db="EMBL/GenBank/DDBJ databases">
        <authorList>
            <person name="Nowell W R."/>
        </authorList>
    </citation>
    <scope>NUCLEOTIDE SEQUENCE</scope>
</reference>
<comment type="caution">
    <text evidence="1">The sequence shown here is derived from an EMBL/GenBank/DDBJ whole genome shotgun (WGS) entry which is preliminary data.</text>
</comment>
<sequence>DPAGGADSHYLHHALFESNYGLSLIEFNRLFGTYKDFVKKSSMDGQQADQVFYILRSF</sequence>
<dbReference type="EMBL" id="CAJOBS010011585">
    <property type="protein sequence ID" value="CAF4945719.1"/>
    <property type="molecule type" value="Genomic_DNA"/>
</dbReference>
<evidence type="ECO:0000313" key="3">
    <source>
        <dbReference type="Proteomes" id="UP000663865"/>
    </source>
</evidence>
<protein>
    <submittedName>
        <fullName evidence="1">Uncharacterized protein</fullName>
    </submittedName>
</protein>
<evidence type="ECO:0000313" key="2">
    <source>
        <dbReference type="EMBL" id="CAF4945719.1"/>
    </source>
</evidence>
<evidence type="ECO:0000313" key="1">
    <source>
        <dbReference type="EMBL" id="CAF3441730.1"/>
    </source>
</evidence>
<proteinExistence type="predicted"/>
<feature type="non-terminal residue" evidence="1">
    <location>
        <position position="1"/>
    </location>
</feature>
<dbReference type="Proteomes" id="UP000663838">
    <property type="component" value="Unassembled WGS sequence"/>
</dbReference>
<gene>
    <name evidence="1" type="ORF">KIK155_LOCUS11703</name>
    <name evidence="2" type="ORF">TOA249_LOCUS33618</name>
</gene>
<dbReference type="EMBL" id="CAJNYV010001870">
    <property type="protein sequence ID" value="CAF3441730.1"/>
    <property type="molecule type" value="Genomic_DNA"/>
</dbReference>
<dbReference type="Proteomes" id="UP000663865">
    <property type="component" value="Unassembled WGS sequence"/>
</dbReference>
<name>A0A818DEZ7_9BILA</name>
<dbReference type="AlphaFoldDB" id="A0A818DEZ7"/>
<organism evidence="1 3">
    <name type="scientific">Rotaria socialis</name>
    <dbReference type="NCBI Taxonomy" id="392032"/>
    <lineage>
        <taxon>Eukaryota</taxon>
        <taxon>Metazoa</taxon>
        <taxon>Spiralia</taxon>
        <taxon>Gnathifera</taxon>
        <taxon>Rotifera</taxon>
        <taxon>Eurotatoria</taxon>
        <taxon>Bdelloidea</taxon>
        <taxon>Philodinida</taxon>
        <taxon>Philodinidae</taxon>
        <taxon>Rotaria</taxon>
    </lineage>
</organism>